<feature type="compositionally biased region" description="Polar residues" evidence="1">
    <location>
        <begin position="483"/>
        <end position="500"/>
    </location>
</feature>
<feature type="region of interest" description="Disordered" evidence="1">
    <location>
        <begin position="299"/>
        <end position="322"/>
    </location>
</feature>
<organism evidence="3 4">
    <name type="scientific">Thermothielavioides terrestris (strain ATCC 38088 / NRRL 8126)</name>
    <name type="common">Thielavia terrestris</name>
    <dbReference type="NCBI Taxonomy" id="578455"/>
    <lineage>
        <taxon>Eukaryota</taxon>
        <taxon>Fungi</taxon>
        <taxon>Dikarya</taxon>
        <taxon>Ascomycota</taxon>
        <taxon>Pezizomycotina</taxon>
        <taxon>Sordariomycetes</taxon>
        <taxon>Sordariomycetidae</taxon>
        <taxon>Sordariales</taxon>
        <taxon>Chaetomiaceae</taxon>
        <taxon>Thermothielavioides</taxon>
        <taxon>Thermothielavioides terrestris</taxon>
    </lineage>
</organism>
<dbReference type="RefSeq" id="XP_003651116.1">
    <property type="nucleotide sequence ID" value="XM_003651068.1"/>
</dbReference>
<evidence type="ECO:0000256" key="1">
    <source>
        <dbReference type="SAM" id="MobiDB-lite"/>
    </source>
</evidence>
<dbReference type="eggNOG" id="ENOG502RIWR">
    <property type="taxonomic scope" value="Eukaryota"/>
</dbReference>
<keyword evidence="2" id="KW-1133">Transmembrane helix</keyword>
<accession>G2QWK5</accession>
<evidence type="ECO:0000313" key="3">
    <source>
        <dbReference type="EMBL" id="AEO64780.1"/>
    </source>
</evidence>
<dbReference type="EMBL" id="CP003009">
    <property type="protein sequence ID" value="AEO64780.1"/>
    <property type="molecule type" value="Genomic_DNA"/>
</dbReference>
<feature type="compositionally biased region" description="Pro residues" evidence="1">
    <location>
        <begin position="121"/>
        <end position="133"/>
    </location>
</feature>
<feature type="transmembrane region" description="Helical" evidence="2">
    <location>
        <begin position="257"/>
        <end position="277"/>
    </location>
</feature>
<evidence type="ECO:0000313" key="4">
    <source>
        <dbReference type="Proteomes" id="UP000008181"/>
    </source>
</evidence>
<keyword evidence="2" id="KW-0812">Transmembrane</keyword>
<dbReference type="GeneID" id="11515493"/>
<feature type="compositionally biased region" description="Low complexity" evidence="1">
    <location>
        <begin position="110"/>
        <end position="120"/>
    </location>
</feature>
<keyword evidence="4" id="KW-1185">Reference proteome</keyword>
<feature type="compositionally biased region" description="Polar residues" evidence="1">
    <location>
        <begin position="89"/>
        <end position="109"/>
    </location>
</feature>
<proteinExistence type="predicted"/>
<sequence>MALQLRRWGLSPFPRAFARGLITPLGIVIIRLSLTQQQAEQHLEDSKTTRLSGICGPMMNRGGNMAWQPPGQASKPMWCYFWPAACPTSSTHGKPTPTTKRQTSPSPERTTNTPKTTPAPATTPPAATPPATTPPAATQPPKTSPHPAPAPSPTPSPTTQPKPAGTSSEKPDAQSTSVNHGQSGDSGAGNAGLGTSPTLSRGPAESGTGAPSASEPTTASTAPTIGGVGGTGATSVGSGASVAQNGGASGGGLPPGAIAGIVVGLLLFLALLGLLLYRLRRTAAVQRLLGPFGSKLGGGSGAFQRMDTPGPDGMGSSLLSPSPEATAAMGAAAAAGAGGAAAAAAATARNGTGPRSQTPMAQTGYLQPLAIPPNVARRDSNRVSIITTGSAASSGAFTPSPVSPLTPTSMLSPGAVRTSRPVQEPPDPRAAAATAASATHAHVSAGSISSISTGSAISAALAPGQMAWPMPPATPPVLRRPDGSQSQYLDFEQSGQTVVRINQPPRSGRSGGY</sequence>
<feature type="compositionally biased region" description="Low complexity" evidence="1">
    <location>
        <begin position="210"/>
        <end position="224"/>
    </location>
</feature>
<evidence type="ECO:0000256" key="2">
    <source>
        <dbReference type="SAM" id="Phobius"/>
    </source>
</evidence>
<dbReference type="KEGG" id="ttt:THITE_116310"/>
<reference evidence="3 4" key="1">
    <citation type="journal article" date="2011" name="Nat. Biotechnol.">
        <title>Comparative genomic analysis of the thermophilic biomass-degrading fungi Myceliophthora thermophila and Thielavia terrestris.</title>
        <authorList>
            <person name="Berka R.M."/>
            <person name="Grigoriev I.V."/>
            <person name="Otillar R."/>
            <person name="Salamov A."/>
            <person name="Grimwood J."/>
            <person name="Reid I."/>
            <person name="Ishmael N."/>
            <person name="John T."/>
            <person name="Darmond C."/>
            <person name="Moisan M.-C."/>
            <person name="Henrissat B."/>
            <person name="Coutinho P.M."/>
            <person name="Lombard V."/>
            <person name="Natvig D.O."/>
            <person name="Lindquist E."/>
            <person name="Schmutz J."/>
            <person name="Lucas S."/>
            <person name="Harris P."/>
            <person name="Powlowski J."/>
            <person name="Bellemare A."/>
            <person name="Taylor D."/>
            <person name="Butler G."/>
            <person name="de Vries R.P."/>
            <person name="Allijn I.E."/>
            <person name="van den Brink J."/>
            <person name="Ushinsky S."/>
            <person name="Storms R."/>
            <person name="Powell A.J."/>
            <person name="Paulsen I.T."/>
            <person name="Elbourne L.D.H."/>
            <person name="Baker S.E."/>
            <person name="Magnuson J."/>
            <person name="LaBoissiere S."/>
            <person name="Clutterbuck A.J."/>
            <person name="Martinez D."/>
            <person name="Wogulis M."/>
            <person name="de Leon A.L."/>
            <person name="Rey M.W."/>
            <person name="Tsang A."/>
        </authorList>
    </citation>
    <scope>NUCLEOTIDE SEQUENCE [LARGE SCALE GENOMIC DNA]</scope>
    <source>
        <strain evidence="4">ATCC 38088 / NRRL 8126</strain>
    </source>
</reference>
<feature type="compositionally biased region" description="Polar residues" evidence="1">
    <location>
        <begin position="165"/>
        <end position="183"/>
    </location>
</feature>
<feature type="region of interest" description="Disordered" evidence="1">
    <location>
        <begin position="467"/>
        <end position="513"/>
    </location>
</feature>
<gene>
    <name evidence="3" type="ORF">THITE_116310</name>
</gene>
<feature type="region of interest" description="Disordered" evidence="1">
    <location>
        <begin position="391"/>
        <end position="428"/>
    </location>
</feature>
<dbReference type="Proteomes" id="UP000008181">
    <property type="component" value="Chromosome 1"/>
</dbReference>
<dbReference type="AlphaFoldDB" id="G2QWK5"/>
<protein>
    <submittedName>
        <fullName evidence="3">Uncharacterized protein</fullName>
    </submittedName>
</protein>
<feature type="region of interest" description="Disordered" evidence="1">
    <location>
        <begin position="89"/>
        <end position="232"/>
    </location>
</feature>
<dbReference type="HOGENOM" id="CLU_531196_0_0_1"/>
<feature type="compositionally biased region" description="Low complexity" evidence="1">
    <location>
        <begin position="398"/>
        <end position="413"/>
    </location>
</feature>
<keyword evidence="2" id="KW-0472">Membrane</keyword>
<name>G2QWK5_THETT</name>
<feature type="compositionally biased region" description="Pro residues" evidence="1">
    <location>
        <begin position="142"/>
        <end position="160"/>
    </location>
</feature>
<dbReference type="OrthoDB" id="4590859at2759"/>